<dbReference type="InterPro" id="IPR033452">
    <property type="entry name" value="GH30_C"/>
</dbReference>
<evidence type="ECO:0000256" key="3">
    <source>
        <dbReference type="RuleBase" id="RU361188"/>
    </source>
</evidence>
<comment type="catalytic activity">
    <reaction evidence="3">
        <text>a beta-D-glucosyl-(1&lt;-&gt;1')-N-acylsphing-4-enine + H2O = an N-acylsphing-4-enine + D-glucose</text>
        <dbReference type="Rhea" id="RHEA:13269"/>
        <dbReference type="ChEBI" id="CHEBI:4167"/>
        <dbReference type="ChEBI" id="CHEBI:15377"/>
        <dbReference type="ChEBI" id="CHEBI:22801"/>
        <dbReference type="ChEBI" id="CHEBI:52639"/>
        <dbReference type="EC" id="3.2.1.45"/>
    </reaction>
</comment>
<keyword evidence="2 3" id="KW-0378">Hydrolase</keyword>
<dbReference type="PANTHER" id="PTHR11069">
    <property type="entry name" value="GLUCOSYLCERAMIDASE"/>
    <property type="match status" value="1"/>
</dbReference>
<dbReference type="InterPro" id="IPR001139">
    <property type="entry name" value="Glyco_hydro_30"/>
</dbReference>
<keyword evidence="3" id="KW-0443">Lipid metabolism</keyword>
<evidence type="ECO:0000259" key="4">
    <source>
        <dbReference type="Pfam" id="PF02055"/>
    </source>
</evidence>
<comment type="similarity">
    <text evidence="3">Belongs to the glycosyl hydrolase 30 family.</text>
</comment>
<evidence type="ECO:0000256" key="2">
    <source>
        <dbReference type="ARBA" id="ARBA00022801"/>
    </source>
</evidence>
<feature type="non-terminal residue" evidence="6">
    <location>
        <position position="1"/>
    </location>
</feature>
<dbReference type="EMBL" id="GEDC01027009">
    <property type="protein sequence ID" value="JAS10289.1"/>
    <property type="molecule type" value="Transcribed_RNA"/>
</dbReference>
<dbReference type="AlphaFoldDB" id="A0A1B6CAB3"/>
<accession>A0A1B6CAB3</accession>
<feature type="domain" description="Glycosyl hydrolase family 30 beta sandwich" evidence="5">
    <location>
        <begin position="47"/>
        <end position="110"/>
    </location>
</feature>
<dbReference type="EC" id="3.2.1.45" evidence="3"/>
<dbReference type="GO" id="GO:0006680">
    <property type="term" value="P:glucosylceramide catabolic process"/>
    <property type="evidence" value="ECO:0007669"/>
    <property type="project" value="TreeGrafter"/>
</dbReference>
<sequence length="114" mass="12580">ALDLHGGPNWKALNVDSSVIVNSTADEFYKQPTFYALAHVSTFITPGSKRIDVQPQDYQGVEVTAVRNPDKSVVVVLHNSNFLVVNVIIKIENNHSAAEIQLPAKSFSTLIFWS</sequence>
<dbReference type="Gene3D" id="3.20.20.80">
    <property type="entry name" value="Glycosidases"/>
    <property type="match status" value="1"/>
</dbReference>
<name>A0A1B6CAB3_9HEMI</name>
<keyword evidence="3" id="KW-0746">Sphingolipid metabolism</keyword>
<evidence type="ECO:0000313" key="6">
    <source>
        <dbReference type="EMBL" id="JAS10289.1"/>
    </source>
</evidence>
<dbReference type="EMBL" id="GEDC01013979">
    <property type="protein sequence ID" value="JAS23319.1"/>
    <property type="molecule type" value="Transcribed_RNA"/>
</dbReference>
<dbReference type="InterPro" id="IPR033453">
    <property type="entry name" value="Glyco_hydro_30_TIM-barrel"/>
</dbReference>
<evidence type="ECO:0000259" key="5">
    <source>
        <dbReference type="Pfam" id="PF17189"/>
    </source>
</evidence>
<organism evidence="6">
    <name type="scientific">Clastoptera arizonana</name>
    <name type="common">Arizona spittle bug</name>
    <dbReference type="NCBI Taxonomy" id="38151"/>
    <lineage>
        <taxon>Eukaryota</taxon>
        <taxon>Metazoa</taxon>
        <taxon>Ecdysozoa</taxon>
        <taxon>Arthropoda</taxon>
        <taxon>Hexapoda</taxon>
        <taxon>Insecta</taxon>
        <taxon>Pterygota</taxon>
        <taxon>Neoptera</taxon>
        <taxon>Paraneoptera</taxon>
        <taxon>Hemiptera</taxon>
        <taxon>Auchenorrhyncha</taxon>
        <taxon>Cercopoidea</taxon>
        <taxon>Clastopteridae</taxon>
        <taxon>Clastoptera</taxon>
    </lineage>
</organism>
<dbReference type="Pfam" id="PF17189">
    <property type="entry name" value="Glyco_hydro_30C"/>
    <property type="match status" value="1"/>
</dbReference>
<keyword evidence="3" id="KW-0326">Glycosidase</keyword>
<reference evidence="6" key="1">
    <citation type="submission" date="2015-12" db="EMBL/GenBank/DDBJ databases">
        <title>De novo transcriptome assembly of four potential Pierce s Disease insect vectors from Arizona vineyards.</title>
        <authorList>
            <person name="Tassone E.E."/>
        </authorList>
    </citation>
    <scope>NUCLEOTIDE SEQUENCE</scope>
</reference>
<protein>
    <recommendedName>
        <fullName evidence="3">Glucosylceramidase</fullName>
        <ecNumber evidence="3">3.2.1.45</ecNumber>
    </recommendedName>
</protein>
<gene>
    <name evidence="6" type="ORF">g.130</name>
    <name evidence="7" type="ORF">g.131</name>
</gene>
<evidence type="ECO:0000256" key="1">
    <source>
        <dbReference type="ARBA" id="ARBA00022729"/>
    </source>
</evidence>
<evidence type="ECO:0000313" key="7">
    <source>
        <dbReference type="EMBL" id="JAS23319.1"/>
    </source>
</evidence>
<dbReference type="GO" id="GO:0016020">
    <property type="term" value="C:membrane"/>
    <property type="evidence" value="ECO:0007669"/>
    <property type="project" value="GOC"/>
</dbReference>
<dbReference type="PANTHER" id="PTHR11069:SF23">
    <property type="entry name" value="LYSOSOMAL ACID GLUCOSYLCERAMIDASE"/>
    <property type="match status" value="1"/>
</dbReference>
<feature type="domain" description="Glycosyl hydrolase family 30 TIM-barrel" evidence="4">
    <location>
        <begin position="2"/>
        <end position="44"/>
    </location>
</feature>
<proteinExistence type="inferred from homology"/>
<dbReference type="Pfam" id="PF02055">
    <property type="entry name" value="Glyco_hydro_30"/>
    <property type="match status" value="1"/>
</dbReference>
<dbReference type="GO" id="GO:0004348">
    <property type="term" value="F:glucosylceramidase activity"/>
    <property type="evidence" value="ECO:0007669"/>
    <property type="project" value="UniProtKB-EC"/>
</dbReference>
<dbReference type="SUPFAM" id="SSF51011">
    <property type="entry name" value="Glycosyl hydrolase domain"/>
    <property type="match status" value="1"/>
</dbReference>
<keyword evidence="1" id="KW-0732">Signal</keyword>